<evidence type="ECO:0000256" key="3">
    <source>
        <dbReference type="ARBA" id="ARBA00022449"/>
    </source>
</evidence>
<keyword evidence="3" id="KW-0050">Antiport</keyword>
<evidence type="ECO:0000256" key="9">
    <source>
        <dbReference type="ARBA" id="ARBA00023201"/>
    </source>
</evidence>
<evidence type="ECO:0000256" key="1">
    <source>
        <dbReference type="ARBA" id="ARBA00004141"/>
    </source>
</evidence>
<dbReference type="PANTHER" id="PTHR43269">
    <property type="entry name" value="SODIUM/PROTON ANTIPORTER 1-RELATED"/>
    <property type="match status" value="1"/>
</dbReference>
<keyword evidence="2" id="KW-0813">Transport</keyword>
<gene>
    <name evidence="13" type="primary">nhaD</name>
    <name evidence="13" type="ORF">J3492_07475</name>
</gene>
<keyword evidence="6" id="KW-0915">Sodium</keyword>
<feature type="transmembrane region" description="Helical" evidence="11">
    <location>
        <begin position="346"/>
        <end position="365"/>
    </location>
</feature>
<protein>
    <submittedName>
        <fullName evidence="13">Sodium:proton antiporter NhaD</fullName>
    </submittedName>
</protein>
<comment type="caution">
    <text evidence="13">The sequence shown here is derived from an EMBL/GenBank/DDBJ whole genome shotgun (WGS) entry which is preliminary data.</text>
</comment>
<evidence type="ECO:0000256" key="11">
    <source>
        <dbReference type="SAM" id="Phobius"/>
    </source>
</evidence>
<feature type="transmembrane region" description="Helical" evidence="11">
    <location>
        <begin position="283"/>
        <end position="299"/>
    </location>
</feature>
<dbReference type="InterPro" id="IPR045016">
    <property type="entry name" value="NhaD-like"/>
</dbReference>
<feature type="transmembrane region" description="Helical" evidence="11">
    <location>
        <begin position="112"/>
        <end position="140"/>
    </location>
</feature>
<keyword evidence="5 11" id="KW-1133">Transmembrane helix</keyword>
<dbReference type="PANTHER" id="PTHR43269:SF2">
    <property type="entry name" value="SODIUM_PROTON ANTIPORTER 1-RELATED"/>
    <property type="match status" value="1"/>
</dbReference>
<dbReference type="NCBIfam" id="NF038006">
    <property type="entry name" value="NhaD_1"/>
    <property type="match status" value="1"/>
</dbReference>
<accession>A0ABS3NNQ9</accession>
<keyword evidence="9" id="KW-0739">Sodium transport</keyword>
<keyword evidence="8 11" id="KW-0472">Membrane</keyword>
<sequence length="500" mass="53725">MIYSLMAVVFVLGYIAIALEHNLHVDKAASALLTAVIVWTLLVIGADTLLASQLTDSFSASALLNTELRHHLSEIAEILFFLMGAMVIVELVDAHDGFAAITNRIHTTNAVVLLWTIGTLTFFFSALLDNLTTTIVMVSLLRKLVASKQMRLWFVGTVVVCANAGGAWSPIGDVTTTMLWIGNQITASNIIVDLIVPSLIAAIVPLLILTFIFRGKEIRRPKPAKAPIESSNVNYLGEYTVASAMAINGIEEKQVKLLEAYSNGESSAAAPNPLDAVTPKMRISILALGLGALAFVPVFKTLTNLPPYMGILFGVGVLWVYTELVHRHDPWHVKQQMTVVGVLTRVDMSSILFFLGILLAVSALATAGHLIDMATWLDNTFGNLYVINVFIGLLSSLVDNVPLVAGAMKMYPLLTDSALAGLTGDELARQSMFLQDGAFWHFLAYCAGVGGSCLIIGSAAGVAAMGMEKISFMWYLKHISALALVGYLAGAAAYIAIHVM</sequence>
<evidence type="ECO:0000313" key="13">
    <source>
        <dbReference type="EMBL" id="MBO1531054.1"/>
    </source>
</evidence>
<evidence type="ECO:0000256" key="10">
    <source>
        <dbReference type="ARBA" id="ARBA00025753"/>
    </source>
</evidence>
<evidence type="ECO:0000256" key="2">
    <source>
        <dbReference type="ARBA" id="ARBA00022448"/>
    </source>
</evidence>
<feature type="transmembrane region" description="Helical" evidence="11">
    <location>
        <begin position="28"/>
        <end position="51"/>
    </location>
</feature>
<evidence type="ECO:0000313" key="14">
    <source>
        <dbReference type="Proteomes" id="UP000664554"/>
    </source>
</evidence>
<feature type="domain" description="Citrate transporter-like" evidence="12">
    <location>
        <begin position="14"/>
        <end position="416"/>
    </location>
</feature>
<comment type="subcellular location">
    <subcellularLocation>
        <location evidence="1">Membrane</location>
        <topology evidence="1">Multi-pass membrane protein</topology>
    </subcellularLocation>
</comment>
<dbReference type="Proteomes" id="UP000664554">
    <property type="component" value="Unassembled WGS sequence"/>
</dbReference>
<feature type="transmembrane region" description="Helical" evidence="11">
    <location>
        <begin position="385"/>
        <end position="405"/>
    </location>
</feature>
<dbReference type="RefSeq" id="WP_207991181.1">
    <property type="nucleotide sequence ID" value="NZ_JAGBKM010000011.1"/>
</dbReference>
<evidence type="ECO:0000256" key="7">
    <source>
        <dbReference type="ARBA" id="ARBA00023065"/>
    </source>
</evidence>
<reference evidence="13 14" key="1">
    <citation type="submission" date="2021-03" db="EMBL/GenBank/DDBJ databases">
        <authorList>
            <person name="Shang D.-D."/>
            <person name="Du Z.-J."/>
            <person name="Chen G.-J."/>
        </authorList>
    </citation>
    <scope>NUCLEOTIDE SEQUENCE [LARGE SCALE GENOMIC DNA]</scope>
    <source>
        <strain evidence="13 14">F1192</strain>
    </source>
</reference>
<feature type="transmembrane region" description="Helical" evidence="11">
    <location>
        <begin position="442"/>
        <end position="467"/>
    </location>
</feature>
<feature type="transmembrane region" description="Helical" evidence="11">
    <location>
        <begin position="72"/>
        <end position="92"/>
    </location>
</feature>
<evidence type="ECO:0000256" key="8">
    <source>
        <dbReference type="ARBA" id="ARBA00023136"/>
    </source>
</evidence>
<keyword evidence="4 11" id="KW-0812">Transmembrane</keyword>
<keyword evidence="7" id="KW-0406">Ion transport</keyword>
<feature type="transmembrane region" description="Helical" evidence="11">
    <location>
        <begin position="191"/>
        <end position="213"/>
    </location>
</feature>
<evidence type="ECO:0000256" key="6">
    <source>
        <dbReference type="ARBA" id="ARBA00023053"/>
    </source>
</evidence>
<organism evidence="13 14">
    <name type="scientific">Psychrobacter coccoides</name>
    <dbReference type="NCBI Taxonomy" id="2818440"/>
    <lineage>
        <taxon>Bacteria</taxon>
        <taxon>Pseudomonadati</taxon>
        <taxon>Pseudomonadota</taxon>
        <taxon>Gammaproteobacteria</taxon>
        <taxon>Moraxellales</taxon>
        <taxon>Moraxellaceae</taxon>
        <taxon>Psychrobacter</taxon>
    </lineage>
</organism>
<name>A0ABS3NNQ9_9GAMM</name>
<dbReference type="InterPro" id="IPR004680">
    <property type="entry name" value="Cit_transptr-like_dom"/>
</dbReference>
<evidence type="ECO:0000259" key="12">
    <source>
        <dbReference type="Pfam" id="PF03600"/>
    </source>
</evidence>
<comment type="similarity">
    <text evidence="10">Belongs to the NhaD Na(+)/H(+) (TC 2.A.62) antiporter family.</text>
</comment>
<keyword evidence="14" id="KW-1185">Reference proteome</keyword>
<evidence type="ECO:0000256" key="5">
    <source>
        <dbReference type="ARBA" id="ARBA00022989"/>
    </source>
</evidence>
<evidence type="ECO:0000256" key="4">
    <source>
        <dbReference type="ARBA" id="ARBA00022692"/>
    </source>
</evidence>
<dbReference type="EMBL" id="JAGBKM010000011">
    <property type="protein sequence ID" value="MBO1531054.1"/>
    <property type="molecule type" value="Genomic_DNA"/>
</dbReference>
<dbReference type="Pfam" id="PF03600">
    <property type="entry name" value="CitMHS"/>
    <property type="match status" value="1"/>
</dbReference>
<proteinExistence type="inferred from homology"/>
<feature type="transmembrane region" description="Helical" evidence="11">
    <location>
        <begin position="479"/>
        <end position="497"/>
    </location>
</feature>
<feature type="transmembrane region" description="Helical" evidence="11">
    <location>
        <begin position="152"/>
        <end position="171"/>
    </location>
</feature>